<dbReference type="Pfam" id="PF00210">
    <property type="entry name" value="Ferritin"/>
    <property type="match status" value="1"/>
</dbReference>
<dbReference type="Gene3D" id="1.20.1260.10">
    <property type="match status" value="1"/>
</dbReference>
<evidence type="ECO:0000256" key="5">
    <source>
        <dbReference type="ARBA" id="ARBA00023004"/>
    </source>
</evidence>
<keyword evidence="11" id="KW-1185">Reference proteome</keyword>
<dbReference type="InterPro" id="IPR001519">
    <property type="entry name" value="Ferritin"/>
</dbReference>
<dbReference type="FunFam" id="1.20.1260.10:FF:000001">
    <property type="entry name" value="Non-heme ferritin"/>
    <property type="match status" value="1"/>
</dbReference>
<dbReference type="InterPro" id="IPR008331">
    <property type="entry name" value="Ferritin_DPS_dom"/>
</dbReference>
<evidence type="ECO:0000256" key="2">
    <source>
        <dbReference type="ARBA" id="ARBA00022434"/>
    </source>
</evidence>
<dbReference type="EMBL" id="SOCA01000002">
    <property type="protein sequence ID" value="TDU72984.1"/>
    <property type="molecule type" value="Genomic_DNA"/>
</dbReference>
<evidence type="ECO:0000256" key="6">
    <source>
        <dbReference type="PIRSR" id="PIRSR601519-1"/>
    </source>
</evidence>
<dbReference type="PANTHER" id="PTHR11431:SF127">
    <property type="entry name" value="BACTERIAL NON-HEME FERRITIN"/>
    <property type="match status" value="1"/>
</dbReference>
<dbReference type="GO" id="GO:0008198">
    <property type="term" value="F:ferrous iron binding"/>
    <property type="evidence" value="ECO:0007669"/>
    <property type="project" value="TreeGrafter"/>
</dbReference>
<evidence type="ECO:0000256" key="8">
    <source>
        <dbReference type="SAM" id="MobiDB-lite"/>
    </source>
</evidence>
<comment type="subcellular location">
    <subcellularLocation>
        <location evidence="7">Cytoplasm</location>
    </subcellularLocation>
</comment>
<dbReference type="GO" id="GO:0008199">
    <property type="term" value="F:ferric iron binding"/>
    <property type="evidence" value="ECO:0007669"/>
    <property type="project" value="InterPro"/>
</dbReference>
<dbReference type="GO" id="GO:0005829">
    <property type="term" value="C:cytosol"/>
    <property type="evidence" value="ECO:0007669"/>
    <property type="project" value="TreeGrafter"/>
</dbReference>
<evidence type="ECO:0000256" key="7">
    <source>
        <dbReference type="RuleBase" id="RU361145"/>
    </source>
</evidence>
<feature type="binding site" evidence="6">
    <location>
        <position position="51"/>
    </location>
    <ligand>
        <name>Fe cation</name>
        <dbReference type="ChEBI" id="CHEBI:24875"/>
        <label>1</label>
    </ligand>
</feature>
<evidence type="ECO:0000256" key="4">
    <source>
        <dbReference type="ARBA" id="ARBA00023002"/>
    </source>
</evidence>
<protein>
    <recommendedName>
        <fullName evidence="7">Ferritin</fullName>
        <ecNumber evidence="7">1.16.3.2</ecNumber>
    </recommendedName>
</protein>
<evidence type="ECO:0000256" key="3">
    <source>
        <dbReference type="ARBA" id="ARBA00022723"/>
    </source>
</evidence>
<feature type="binding site" evidence="6">
    <location>
        <position position="54"/>
    </location>
    <ligand>
        <name>Fe cation</name>
        <dbReference type="ChEBI" id="CHEBI:24875"/>
        <label>1</label>
    </ligand>
</feature>
<evidence type="ECO:0000313" key="11">
    <source>
        <dbReference type="Proteomes" id="UP000295662"/>
    </source>
</evidence>
<dbReference type="GO" id="GO:0004322">
    <property type="term" value="F:ferroxidase activity"/>
    <property type="evidence" value="ECO:0007669"/>
    <property type="project" value="TreeGrafter"/>
</dbReference>
<feature type="binding site" evidence="6">
    <location>
        <position position="128"/>
    </location>
    <ligand>
        <name>Fe cation</name>
        <dbReference type="ChEBI" id="CHEBI:24875"/>
        <label>1</label>
    </ligand>
</feature>
<dbReference type="CDD" id="cd01055">
    <property type="entry name" value="Nonheme_Ferritin"/>
    <property type="match status" value="1"/>
</dbReference>
<dbReference type="InterPro" id="IPR012347">
    <property type="entry name" value="Ferritin-like"/>
</dbReference>
<feature type="region of interest" description="Disordered" evidence="8">
    <location>
        <begin position="159"/>
        <end position="178"/>
    </location>
</feature>
<keyword evidence="5 6" id="KW-0408">Iron</keyword>
<proteinExistence type="inferred from homology"/>
<keyword evidence="2 7" id="KW-0409">Iron storage</keyword>
<dbReference type="EC" id="1.16.3.2" evidence="7"/>
<dbReference type="InterPro" id="IPR009040">
    <property type="entry name" value="Ferritin-like_diiron"/>
</dbReference>
<evidence type="ECO:0000259" key="9">
    <source>
        <dbReference type="PROSITE" id="PS50905"/>
    </source>
</evidence>
<dbReference type="GO" id="GO:0042802">
    <property type="term" value="F:identical protein binding"/>
    <property type="evidence" value="ECO:0007669"/>
    <property type="project" value="UniProtKB-ARBA"/>
</dbReference>
<dbReference type="GO" id="GO:0006879">
    <property type="term" value="P:intracellular iron ion homeostasis"/>
    <property type="evidence" value="ECO:0007669"/>
    <property type="project" value="UniProtKB-KW"/>
</dbReference>
<evidence type="ECO:0000313" key="10">
    <source>
        <dbReference type="EMBL" id="TDU72984.1"/>
    </source>
</evidence>
<dbReference type="SUPFAM" id="SSF47240">
    <property type="entry name" value="Ferritin-like"/>
    <property type="match status" value="1"/>
</dbReference>
<accession>A0A4R7S3W2</accession>
<dbReference type="GO" id="GO:0006826">
    <property type="term" value="P:iron ion transport"/>
    <property type="evidence" value="ECO:0007669"/>
    <property type="project" value="InterPro"/>
</dbReference>
<dbReference type="PANTHER" id="PTHR11431">
    <property type="entry name" value="FERRITIN"/>
    <property type="match status" value="1"/>
</dbReference>
<comment type="caution">
    <text evidence="10">The sequence shown here is derived from an EMBL/GenBank/DDBJ whole genome shotgun (WGS) entry which is preliminary data.</text>
</comment>
<comment type="function">
    <text evidence="7">Iron-storage protein.</text>
</comment>
<comment type="catalytic activity">
    <reaction evidence="7">
        <text>4 Fe(2+) + O2 + 6 H2O = 4 iron(III) oxide-hydroxide + 12 H(+)</text>
        <dbReference type="Rhea" id="RHEA:11972"/>
        <dbReference type="ChEBI" id="CHEBI:15377"/>
        <dbReference type="ChEBI" id="CHEBI:15378"/>
        <dbReference type="ChEBI" id="CHEBI:15379"/>
        <dbReference type="ChEBI" id="CHEBI:29033"/>
        <dbReference type="ChEBI" id="CHEBI:78619"/>
        <dbReference type="EC" id="1.16.3.2"/>
    </reaction>
</comment>
<feature type="binding site" evidence="6">
    <location>
        <position position="95"/>
    </location>
    <ligand>
        <name>Fe cation</name>
        <dbReference type="ChEBI" id="CHEBI:24875"/>
        <label>1</label>
    </ligand>
</feature>
<evidence type="ECO:0000256" key="1">
    <source>
        <dbReference type="ARBA" id="ARBA00006950"/>
    </source>
</evidence>
<dbReference type="Proteomes" id="UP000295662">
    <property type="component" value="Unassembled WGS sequence"/>
</dbReference>
<name>A0A4R7S3W2_9BACT</name>
<gene>
    <name evidence="10" type="ORF">EI77_01450</name>
</gene>
<dbReference type="InterPro" id="IPR041719">
    <property type="entry name" value="Ferritin_prok"/>
</dbReference>
<comment type="similarity">
    <text evidence="1 7">Belongs to the ferritin family. Prokaryotic subfamily.</text>
</comment>
<keyword evidence="3 6" id="KW-0479">Metal-binding</keyword>
<dbReference type="InterPro" id="IPR009078">
    <property type="entry name" value="Ferritin-like_SF"/>
</dbReference>
<feature type="binding site" evidence="6">
    <location>
        <position position="18"/>
    </location>
    <ligand>
        <name>Fe cation</name>
        <dbReference type="ChEBI" id="CHEBI:24875"/>
        <label>1</label>
    </ligand>
</feature>
<dbReference type="PROSITE" id="PS50905">
    <property type="entry name" value="FERRITIN_LIKE"/>
    <property type="match status" value="1"/>
</dbReference>
<dbReference type="AlphaFoldDB" id="A0A4R7S3W2"/>
<keyword evidence="4" id="KW-0560">Oxidoreductase</keyword>
<dbReference type="RefSeq" id="WP_166647095.1">
    <property type="nucleotide sequence ID" value="NZ_SOCA01000002.1"/>
</dbReference>
<sequence>MILNPKLTQLLNEQINNEMSSSYVYLAMAAWFEQTPYMGFASWMFNQSREETMHALKFYQYVVDRDAVVVLQPIAQPKAVFESPIDVFEHSLKQEQLVTQQINDLYDVAEQVKDHSSKNLLLWFLNEQIEEEKTVRDMLDRLKLAGTDPASLLVLDREAAQRQSPTGSGGHGGHGHGK</sequence>
<feature type="domain" description="Ferritin-like diiron" evidence="9">
    <location>
        <begin position="1"/>
        <end position="146"/>
    </location>
</feature>
<reference evidence="10 11" key="1">
    <citation type="submission" date="2019-03" db="EMBL/GenBank/DDBJ databases">
        <title>Genomic Encyclopedia of Archaeal and Bacterial Type Strains, Phase II (KMG-II): from individual species to whole genera.</title>
        <authorList>
            <person name="Goeker M."/>
        </authorList>
    </citation>
    <scope>NUCLEOTIDE SEQUENCE [LARGE SCALE GENOMIC DNA]</scope>
    <source>
        <strain evidence="10 11">ATCC 25309</strain>
    </source>
</reference>
<organism evidence="10 11">
    <name type="scientific">Prosthecobacter fusiformis</name>
    <dbReference type="NCBI Taxonomy" id="48464"/>
    <lineage>
        <taxon>Bacteria</taxon>
        <taxon>Pseudomonadati</taxon>
        <taxon>Verrucomicrobiota</taxon>
        <taxon>Verrucomicrobiia</taxon>
        <taxon>Verrucomicrobiales</taxon>
        <taxon>Verrucomicrobiaceae</taxon>
        <taxon>Prosthecobacter</taxon>
    </lineage>
</organism>
<keyword evidence="7" id="KW-0963">Cytoplasm</keyword>